<sequence>MLTPAPPRSALATVDATTCGWMDPDPTMRVFTGACWRGFHFLTAAIGFHVREDKIFLHSRCVDGCHGDRDPVIHATSFFSFFLLLLFAGGSGGPLRWVQGPRIHPLG</sequence>
<accession>A0A9P8WD78</accession>
<keyword evidence="1" id="KW-0812">Transmembrane</keyword>
<organism evidence="2 3">
    <name type="scientific">Thelonectria olida</name>
    <dbReference type="NCBI Taxonomy" id="1576542"/>
    <lineage>
        <taxon>Eukaryota</taxon>
        <taxon>Fungi</taxon>
        <taxon>Dikarya</taxon>
        <taxon>Ascomycota</taxon>
        <taxon>Pezizomycotina</taxon>
        <taxon>Sordariomycetes</taxon>
        <taxon>Hypocreomycetidae</taxon>
        <taxon>Hypocreales</taxon>
        <taxon>Nectriaceae</taxon>
        <taxon>Thelonectria</taxon>
    </lineage>
</organism>
<gene>
    <name evidence="2" type="ORF">B0T10DRAFT_475117</name>
</gene>
<evidence type="ECO:0000313" key="2">
    <source>
        <dbReference type="EMBL" id="KAH6896795.1"/>
    </source>
</evidence>
<reference evidence="2 3" key="1">
    <citation type="journal article" date="2021" name="Nat. Commun.">
        <title>Genetic determinants of endophytism in the Arabidopsis root mycobiome.</title>
        <authorList>
            <person name="Mesny F."/>
            <person name="Miyauchi S."/>
            <person name="Thiergart T."/>
            <person name="Pickel B."/>
            <person name="Atanasova L."/>
            <person name="Karlsson M."/>
            <person name="Huettel B."/>
            <person name="Barry K.W."/>
            <person name="Haridas S."/>
            <person name="Chen C."/>
            <person name="Bauer D."/>
            <person name="Andreopoulos W."/>
            <person name="Pangilinan J."/>
            <person name="LaButti K."/>
            <person name="Riley R."/>
            <person name="Lipzen A."/>
            <person name="Clum A."/>
            <person name="Drula E."/>
            <person name="Henrissat B."/>
            <person name="Kohler A."/>
            <person name="Grigoriev I.V."/>
            <person name="Martin F.M."/>
            <person name="Hacquard S."/>
        </authorList>
    </citation>
    <scope>NUCLEOTIDE SEQUENCE [LARGE SCALE GENOMIC DNA]</scope>
    <source>
        <strain evidence="2 3">MPI-CAGE-CH-0241</strain>
    </source>
</reference>
<keyword evidence="1" id="KW-0472">Membrane</keyword>
<keyword evidence="1" id="KW-1133">Transmembrane helix</keyword>
<protein>
    <submittedName>
        <fullName evidence="2">Uncharacterized protein</fullName>
    </submittedName>
</protein>
<comment type="caution">
    <text evidence="2">The sequence shown here is derived from an EMBL/GenBank/DDBJ whole genome shotgun (WGS) entry which is preliminary data.</text>
</comment>
<dbReference type="AlphaFoldDB" id="A0A9P8WD78"/>
<feature type="transmembrane region" description="Helical" evidence="1">
    <location>
        <begin position="78"/>
        <end position="98"/>
    </location>
</feature>
<keyword evidence="3" id="KW-1185">Reference proteome</keyword>
<proteinExistence type="predicted"/>
<dbReference type="Proteomes" id="UP000777438">
    <property type="component" value="Unassembled WGS sequence"/>
</dbReference>
<dbReference type="EMBL" id="JAGPYM010000003">
    <property type="protein sequence ID" value="KAH6896795.1"/>
    <property type="molecule type" value="Genomic_DNA"/>
</dbReference>
<evidence type="ECO:0000313" key="3">
    <source>
        <dbReference type="Proteomes" id="UP000777438"/>
    </source>
</evidence>
<name>A0A9P8WD78_9HYPO</name>
<evidence type="ECO:0000256" key="1">
    <source>
        <dbReference type="SAM" id="Phobius"/>
    </source>
</evidence>